<comment type="similarity">
    <text evidence="2 10 11">Belongs to the TonB-dependent receptor family.</text>
</comment>
<feature type="domain" description="TonB-dependent receptor plug" evidence="15">
    <location>
        <begin position="73"/>
        <end position="178"/>
    </location>
</feature>
<dbReference type="PROSITE" id="PS52016">
    <property type="entry name" value="TONB_DEPENDENT_REC_3"/>
    <property type="match status" value="1"/>
</dbReference>
<dbReference type="SUPFAM" id="SSF56935">
    <property type="entry name" value="Porins"/>
    <property type="match status" value="1"/>
</dbReference>
<evidence type="ECO:0000256" key="10">
    <source>
        <dbReference type="PROSITE-ProRule" id="PRU01360"/>
    </source>
</evidence>
<evidence type="ECO:0000256" key="7">
    <source>
        <dbReference type="ARBA" id="ARBA00023136"/>
    </source>
</evidence>
<dbReference type="InterPro" id="IPR039426">
    <property type="entry name" value="TonB-dep_rcpt-like"/>
</dbReference>
<dbReference type="InterPro" id="IPR000531">
    <property type="entry name" value="Beta-barrel_TonB"/>
</dbReference>
<evidence type="ECO:0000256" key="2">
    <source>
        <dbReference type="ARBA" id="ARBA00009810"/>
    </source>
</evidence>
<feature type="signal peptide" evidence="13">
    <location>
        <begin position="1"/>
        <end position="42"/>
    </location>
</feature>
<evidence type="ECO:0000313" key="17">
    <source>
        <dbReference type="Proteomes" id="UP000269265"/>
    </source>
</evidence>
<dbReference type="Pfam" id="PF00593">
    <property type="entry name" value="TonB_dep_Rec_b-barrel"/>
    <property type="match status" value="1"/>
</dbReference>
<dbReference type="Proteomes" id="UP000269265">
    <property type="component" value="Unassembled WGS sequence"/>
</dbReference>
<dbReference type="GO" id="GO:0009279">
    <property type="term" value="C:cell outer membrane"/>
    <property type="evidence" value="ECO:0007669"/>
    <property type="project" value="UniProtKB-SubCell"/>
</dbReference>
<keyword evidence="13" id="KW-0732">Signal</keyword>
<sequence length="714" mass="78762">MRKTMAVRRHQGKGMCPNAFHALAWAGATCCVLAMVDQPAMAQAADGSGLPPVTVTANRDVVDGPGAASSAPTNNVTVIGEEAIRRSTATSLAEVLATEANLNLHSFYGNDRYANIDIRGMGDAAVSNVLVVVDGEVINENDLSAADLSTVPLSQISRIEVIRGGGSVLYGPGAVGGVISITTRRPEPGQTRADAGVKMGSFGTRSVRAALEGGLGQFAGRLQAGHATTDGYRDNSALHTDQVGGELRWLPRMSMGLSEVYLKASRSKSRNGFPAGLPASVLDGSESDRRATRTPYDFGTVDDWKVSTGAIFDWQQAGRLALSYTHRDRQNPFLMGFEPLPLLDDPIEQQMRDKTTAIYSRREDMSARYEVQWMWRDLPQALTLGGEWGRGRYDRDMNGLDEPDPRIVGRVRSRAGLADLMLSPVSGVKLHAGVRLDQKAVLHQDLSHNDGCQYTPTLPPVLIGCTPHYDVRAQSVRRWNHRSAELGASWRVSPAWEPFASISRHVRQPNLDEMTLAGLDLRPQRGQTREVGIRYTPTPDFSATLTAFMMNITDEIYLGYDDHFAQDRNRNYDWPTRRRGLELDARWRVLSKLTLRGQWAHVEPRFEVINTRVPLVPSDTVSAAVQWQPGAGWQWTTSARYVSKRMDGNDWSNTAPSLNPYTVVDTVVRYERGGFELSTGITNLFDEVYTTKAYSQTVYPMPGRGGYVSLNLRY</sequence>
<evidence type="ECO:0000256" key="5">
    <source>
        <dbReference type="ARBA" id="ARBA00022692"/>
    </source>
</evidence>
<evidence type="ECO:0000256" key="4">
    <source>
        <dbReference type="ARBA" id="ARBA00022452"/>
    </source>
</evidence>
<evidence type="ECO:0000256" key="13">
    <source>
        <dbReference type="SAM" id="SignalP"/>
    </source>
</evidence>
<keyword evidence="4 10" id="KW-1134">Transmembrane beta strand</keyword>
<dbReference type="EMBL" id="RSED01000006">
    <property type="protein sequence ID" value="RRS04629.1"/>
    <property type="molecule type" value="Genomic_DNA"/>
</dbReference>
<dbReference type="GO" id="GO:0015344">
    <property type="term" value="F:siderophore uptake transmembrane transporter activity"/>
    <property type="evidence" value="ECO:0007669"/>
    <property type="project" value="TreeGrafter"/>
</dbReference>
<comment type="caution">
    <text evidence="16">The sequence shown here is derived from an EMBL/GenBank/DDBJ whole genome shotgun (WGS) entry which is preliminary data.</text>
</comment>
<evidence type="ECO:0000313" key="16">
    <source>
        <dbReference type="EMBL" id="RRS04629.1"/>
    </source>
</evidence>
<keyword evidence="3 10" id="KW-0813">Transport</keyword>
<evidence type="ECO:0000256" key="8">
    <source>
        <dbReference type="ARBA" id="ARBA00023170"/>
    </source>
</evidence>
<dbReference type="Gene3D" id="2.170.130.10">
    <property type="entry name" value="TonB-dependent receptor, plug domain"/>
    <property type="match status" value="1"/>
</dbReference>
<keyword evidence="6 11" id="KW-0798">TonB box</keyword>
<dbReference type="Gene3D" id="2.40.170.20">
    <property type="entry name" value="TonB-dependent receptor, beta-barrel domain"/>
    <property type="match status" value="1"/>
</dbReference>
<gene>
    <name evidence="16" type="ORF">EIP75_09405</name>
</gene>
<evidence type="ECO:0000256" key="11">
    <source>
        <dbReference type="RuleBase" id="RU003357"/>
    </source>
</evidence>
<feature type="region of interest" description="Disordered" evidence="12">
    <location>
        <begin position="269"/>
        <end position="291"/>
    </location>
</feature>
<evidence type="ECO:0000256" key="6">
    <source>
        <dbReference type="ARBA" id="ARBA00023077"/>
    </source>
</evidence>
<keyword evidence="17" id="KW-1185">Reference proteome</keyword>
<dbReference type="InterPro" id="IPR012910">
    <property type="entry name" value="Plug_dom"/>
</dbReference>
<evidence type="ECO:0000259" key="14">
    <source>
        <dbReference type="Pfam" id="PF00593"/>
    </source>
</evidence>
<dbReference type="InterPro" id="IPR036942">
    <property type="entry name" value="Beta-barrel_TonB_sf"/>
</dbReference>
<evidence type="ECO:0000256" key="1">
    <source>
        <dbReference type="ARBA" id="ARBA00004571"/>
    </source>
</evidence>
<comment type="subcellular location">
    <subcellularLocation>
        <location evidence="1 10">Cell outer membrane</location>
        <topology evidence="1 10">Multi-pass membrane protein</topology>
    </subcellularLocation>
</comment>
<keyword evidence="7 10" id="KW-0472">Membrane</keyword>
<keyword evidence="5 10" id="KW-0812">Transmembrane</keyword>
<evidence type="ECO:0000256" key="12">
    <source>
        <dbReference type="SAM" id="MobiDB-lite"/>
    </source>
</evidence>
<reference evidence="16 17" key="1">
    <citation type="submission" date="2018-12" db="EMBL/GenBank/DDBJ databases">
        <title>The whole draft genome of Aquabacterium sp. SJQ9.</title>
        <authorList>
            <person name="Sun L."/>
            <person name="Gao X."/>
            <person name="Chen W."/>
            <person name="Huang K."/>
        </authorList>
    </citation>
    <scope>NUCLEOTIDE SEQUENCE [LARGE SCALE GENOMIC DNA]</scope>
    <source>
        <strain evidence="16 17">SJQ9</strain>
    </source>
</reference>
<proteinExistence type="inferred from homology"/>
<feature type="chain" id="PRO_5018707666" evidence="13">
    <location>
        <begin position="43"/>
        <end position="714"/>
    </location>
</feature>
<keyword evidence="9 10" id="KW-0998">Cell outer membrane</keyword>
<protein>
    <submittedName>
        <fullName evidence="16">TonB-dependent receptor</fullName>
    </submittedName>
</protein>
<name>A0A3R8TTS9_9BURK</name>
<feature type="domain" description="TonB-dependent receptor-like beta-barrel" evidence="14">
    <location>
        <begin position="286"/>
        <end position="684"/>
    </location>
</feature>
<evidence type="ECO:0000259" key="15">
    <source>
        <dbReference type="Pfam" id="PF07715"/>
    </source>
</evidence>
<accession>A0A3R8TTS9</accession>
<dbReference type="PANTHER" id="PTHR30069">
    <property type="entry name" value="TONB-DEPENDENT OUTER MEMBRANE RECEPTOR"/>
    <property type="match status" value="1"/>
</dbReference>
<dbReference type="Pfam" id="PF07715">
    <property type="entry name" value="Plug"/>
    <property type="match status" value="1"/>
</dbReference>
<organism evidence="16 17">
    <name type="scientific">Aquabacterium soli</name>
    <dbReference type="NCBI Taxonomy" id="2493092"/>
    <lineage>
        <taxon>Bacteria</taxon>
        <taxon>Pseudomonadati</taxon>
        <taxon>Pseudomonadota</taxon>
        <taxon>Betaproteobacteria</taxon>
        <taxon>Burkholderiales</taxon>
        <taxon>Aquabacterium</taxon>
    </lineage>
</organism>
<dbReference type="PANTHER" id="PTHR30069:SF28">
    <property type="entry name" value="TONB-DEPENDENT RECEPTOR YNCD-RELATED"/>
    <property type="match status" value="1"/>
</dbReference>
<dbReference type="GO" id="GO:0044718">
    <property type="term" value="P:siderophore transmembrane transport"/>
    <property type="evidence" value="ECO:0007669"/>
    <property type="project" value="TreeGrafter"/>
</dbReference>
<keyword evidence="8 16" id="KW-0675">Receptor</keyword>
<evidence type="ECO:0000256" key="3">
    <source>
        <dbReference type="ARBA" id="ARBA00022448"/>
    </source>
</evidence>
<dbReference type="InterPro" id="IPR037066">
    <property type="entry name" value="Plug_dom_sf"/>
</dbReference>
<dbReference type="AlphaFoldDB" id="A0A3R8TTS9"/>
<evidence type="ECO:0000256" key="9">
    <source>
        <dbReference type="ARBA" id="ARBA00023237"/>
    </source>
</evidence>
<dbReference type="CDD" id="cd01347">
    <property type="entry name" value="ligand_gated_channel"/>
    <property type="match status" value="1"/>
</dbReference>